<protein>
    <submittedName>
        <fullName evidence="1">Uncharacterized protein</fullName>
    </submittedName>
</protein>
<dbReference type="EMBL" id="FSRL01000001">
    <property type="protein sequence ID" value="SIN92483.1"/>
    <property type="molecule type" value="Genomic_DNA"/>
</dbReference>
<gene>
    <name evidence="1" type="ORF">SAMN05444002_1529</name>
</gene>
<organism evidence="1 2">
    <name type="scientific">Vannielia litorea</name>
    <dbReference type="NCBI Taxonomy" id="1217970"/>
    <lineage>
        <taxon>Bacteria</taxon>
        <taxon>Pseudomonadati</taxon>
        <taxon>Pseudomonadota</taxon>
        <taxon>Alphaproteobacteria</taxon>
        <taxon>Rhodobacterales</taxon>
        <taxon>Paracoccaceae</taxon>
        <taxon>Vannielia</taxon>
    </lineage>
</organism>
<proteinExistence type="predicted"/>
<evidence type="ECO:0000313" key="2">
    <source>
        <dbReference type="Proteomes" id="UP000184932"/>
    </source>
</evidence>
<dbReference type="InterPro" id="IPR045516">
    <property type="entry name" value="DUF6477"/>
</dbReference>
<accession>A0A1N6FB32</accession>
<dbReference type="STRING" id="1217970.SAMN05444002_1529"/>
<evidence type="ECO:0000313" key="1">
    <source>
        <dbReference type="EMBL" id="SIN92483.1"/>
    </source>
</evidence>
<dbReference type="Pfam" id="PF20083">
    <property type="entry name" value="DUF6477"/>
    <property type="match status" value="1"/>
</dbReference>
<sequence length="114" mass="12546">MTEDNATPQAGYQARRTQGPLAHIRRPKLLIRAARLGLADYSRSRDLKRIMRVATLPAPTRAVRDLIATEAEMEEGRQTGLSTYSVIRHVEVMIALMAEAKLLPQGPLDGPAEG</sequence>
<dbReference type="AlphaFoldDB" id="A0A1N6FB32"/>
<dbReference type="Proteomes" id="UP000184932">
    <property type="component" value="Unassembled WGS sequence"/>
</dbReference>
<dbReference type="OrthoDB" id="7875218at2"/>
<keyword evidence="2" id="KW-1185">Reference proteome</keyword>
<name>A0A1N6FB32_9RHOB</name>
<reference evidence="2" key="1">
    <citation type="submission" date="2016-11" db="EMBL/GenBank/DDBJ databases">
        <authorList>
            <person name="Varghese N."/>
            <person name="Submissions S."/>
        </authorList>
    </citation>
    <scope>NUCLEOTIDE SEQUENCE [LARGE SCALE GENOMIC DNA]</scope>
    <source>
        <strain evidence="2">DSM 29440</strain>
    </source>
</reference>
<dbReference type="RefSeq" id="WP_074255590.1">
    <property type="nucleotide sequence ID" value="NZ_FSRL01000001.1"/>
</dbReference>